<dbReference type="InterPro" id="IPR018117">
    <property type="entry name" value="C5_DNA_meth_AS"/>
</dbReference>
<gene>
    <name evidence="9" type="ORF">SKM48_04835</name>
</gene>
<dbReference type="PANTHER" id="PTHR10629:SF52">
    <property type="entry name" value="DNA (CYTOSINE-5)-METHYLTRANSFERASE 1"/>
    <property type="match status" value="1"/>
</dbReference>
<dbReference type="Gene3D" id="3.90.120.10">
    <property type="entry name" value="DNA Methylase, subunit A, domain 2"/>
    <property type="match status" value="1"/>
</dbReference>
<dbReference type="PANTHER" id="PTHR10629">
    <property type="entry name" value="CYTOSINE-SPECIFIC METHYLTRANSFERASE"/>
    <property type="match status" value="1"/>
</dbReference>
<dbReference type="EMBL" id="JAXHPO010000014">
    <property type="protein sequence ID" value="MDY6550095.1"/>
    <property type="molecule type" value="Genomic_DNA"/>
</dbReference>
<dbReference type="Proteomes" id="UP001284094">
    <property type="component" value="Unassembled WGS sequence"/>
</dbReference>
<evidence type="ECO:0000313" key="9">
    <source>
        <dbReference type="EMBL" id="MDY6550095.1"/>
    </source>
</evidence>
<evidence type="ECO:0000256" key="3">
    <source>
        <dbReference type="ARBA" id="ARBA00022691"/>
    </source>
</evidence>
<dbReference type="NCBIfam" id="TIGR00675">
    <property type="entry name" value="dcm"/>
    <property type="match status" value="1"/>
</dbReference>
<dbReference type="GO" id="GO:0032259">
    <property type="term" value="P:methylation"/>
    <property type="evidence" value="ECO:0007669"/>
    <property type="project" value="UniProtKB-KW"/>
</dbReference>
<keyword evidence="2 6" id="KW-0808">Transferase</keyword>
<protein>
    <recommendedName>
        <fullName evidence="8">Cytosine-specific methyltransferase</fullName>
        <ecNumber evidence="8">2.1.1.37</ecNumber>
    </recommendedName>
</protein>
<evidence type="ECO:0000256" key="7">
    <source>
        <dbReference type="RuleBase" id="RU000416"/>
    </source>
</evidence>
<keyword evidence="4" id="KW-0680">Restriction system</keyword>
<feature type="active site" evidence="6">
    <location>
        <position position="126"/>
    </location>
</feature>
<sequence>MSRFFAILHDMSKFTYIDLFAGCGGLSEGFTQSGLFEGLAHVEWELPMVQTLRHRLEQKWNYDHESAEKSVVHFDIQKSEELIFGGWSEESEQQFGSTNNASVKQRGLRGLVGDQSVDVVVGGPPCQAYSIAGRAQDKNGMKDDYRNYLFESFVKVVDEFKPKLFVFENVPGILTAKPGDKLVIERIYEAFEAIGYTIKSPDALKKAQASYTATEFGVPQKRNRIIIVGVRQDLNIELDTVYEAINQQKTTVIKTVADAIGDLPKFMPLQESRKENGKNISHEGDIEAVDQHQPRFHNIGDIQVFSQWVKRGMNKLPNEQKIEFYNQLKGKKSNHAKYRNLEWDQPSPTIVAHLYKDGLMFIHPDAEQARSITIREAGLLQSFPVDYQFLGSMGYCYKMIGNAVPPLMAEKIALGIADVLGTVSEPKVDGNSKKISNQAIVKTKEILLHNMKPNQSNRDESMLESSSSTTNDLKHTALELNVPQEIKTEKHVAVKKLNILVACEESQAITKELRDLGHNAFSCDLLPCSGGHPEWHFNIDVFEIIKHKGGELQNGESAHVPRWDMMIAHPPCTYLAVSGAQWYYHPEDKHLPKEERRPHPKFPNRAQDRDDAIAFFKALWEADIPKIAIENPVGVISSHIGKATQIVQPYMFGDEATKTTCLWIKGLPLLEQTNLVGKGERVTFASGKSMPKWYAEALVKAKTPEERRNLRSKTFKGMAKAMALQWAGKVHKD</sequence>
<dbReference type="Gene3D" id="3.40.50.150">
    <property type="entry name" value="Vaccinia Virus protein VP39"/>
    <property type="match status" value="1"/>
</dbReference>
<dbReference type="InterPro" id="IPR029063">
    <property type="entry name" value="SAM-dependent_MTases_sf"/>
</dbReference>
<dbReference type="SUPFAM" id="SSF53335">
    <property type="entry name" value="S-adenosyl-L-methionine-dependent methyltransferases"/>
    <property type="match status" value="1"/>
</dbReference>
<evidence type="ECO:0000256" key="1">
    <source>
        <dbReference type="ARBA" id="ARBA00022603"/>
    </source>
</evidence>
<comment type="caution">
    <text evidence="9">The sequence shown here is derived from an EMBL/GenBank/DDBJ whole genome shotgun (WGS) entry which is preliminary data.</text>
</comment>
<organism evidence="9 10">
    <name type="scientific">Acinetobacter faecalis</name>
    <dbReference type="NCBI Taxonomy" id="2665161"/>
    <lineage>
        <taxon>Bacteria</taxon>
        <taxon>Pseudomonadati</taxon>
        <taxon>Pseudomonadota</taxon>
        <taxon>Gammaproteobacteria</taxon>
        <taxon>Moraxellales</taxon>
        <taxon>Moraxellaceae</taxon>
        <taxon>Acinetobacter</taxon>
    </lineage>
</organism>
<dbReference type="RefSeq" id="WP_321104192.1">
    <property type="nucleotide sequence ID" value="NZ_JAXHPO010000014.1"/>
</dbReference>
<dbReference type="GO" id="GO:0003886">
    <property type="term" value="F:DNA (cytosine-5-)-methyltransferase activity"/>
    <property type="evidence" value="ECO:0007669"/>
    <property type="project" value="UniProtKB-EC"/>
</dbReference>
<keyword evidence="3 6" id="KW-0949">S-adenosyl-L-methionine</keyword>
<dbReference type="EC" id="2.1.1.37" evidence="8"/>
<dbReference type="PRINTS" id="PR00105">
    <property type="entry name" value="C5METTRFRASE"/>
</dbReference>
<dbReference type="InterPro" id="IPR031303">
    <property type="entry name" value="C5_meth_CS"/>
</dbReference>
<dbReference type="PROSITE" id="PS00094">
    <property type="entry name" value="C5_MTASE_1"/>
    <property type="match status" value="1"/>
</dbReference>
<dbReference type="Pfam" id="PF00145">
    <property type="entry name" value="DNA_methylase"/>
    <property type="match status" value="2"/>
</dbReference>
<proteinExistence type="inferred from homology"/>
<evidence type="ECO:0000313" key="10">
    <source>
        <dbReference type="Proteomes" id="UP001284094"/>
    </source>
</evidence>
<name>A0ABU5GIP6_9GAMM</name>
<reference evidence="9 10" key="1">
    <citation type="journal article" date="2024" name="Syst. Appl. Microbiol.">
        <title>Evidence for the occurrence of Acinetobacter faecalis in cattle feces and its emended description.</title>
        <authorList>
            <person name="Kyselkova M."/>
            <person name="Xanthopoulou K."/>
            <person name="Shestivska V."/>
            <person name="Spanelova P."/>
            <person name="Maixnerova M."/>
            <person name="Higgins P.G."/>
            <person name="Nemec A."/>
        </authorList>
    </citation>
    <scope>NUCLEOTIDE SEQUENCE [LARGE SCALE GENOMIC DNA]</scope>
    <source>
        <strain evidence="9 10">ANC 7225</strain>
    </source>
</reference>
<keyword evidence="1 6" id="KW-0489">Methyltransferase</keyword>
<comment type="catalytic activity">
    <reaction evidence="5 8">
        <text>a 2'-deoxycytidine in DNA + S-adenosyl-L-methionine = a 5-methyl-2'-deoxycytidine in DNA + S-adenosyl-L-homocysteine + H(+)</text>
        <dbReference type="Rhea" id="RHEA:13681"/>
        <dbReference type="Rhea" id="RHEA-COMP:11369"/>
        <dbReference type="Rhea" id="RHEA-COMP:11370"/>
        <dbReference type="ChEBI" id="CHEBI:15378"/>
        <dbReference type="ChEBI" id="CHEBI:57856"/>
        <dbReference type="ChEBI" id="CHEBI:59789"/>
        <dbReference type="ChEBI" id="CHEBI:85452"/>
        <dbReference type="ChEBI" id="CHEBI:85454"/>
        <dbReference type="EC" id="2.1.1.37"/>
    </reaction>
</comment>
<accession>A0ABU5GIP6</accession>
<evidence type="ECO:0000256" key="6">
    <source>
        <dbReference type="PROSITE-ProRule" id="PRU01016"/>
    </source>
</evidence>
<evidence type="ECO:0000256" key="8">
    <source>
        <dbReference type="RuleBase" id="RU000417"/>
    </source>
</evidence>
<evidence type="ECO:0000256" key="4">
    <source>
        <dbReference type="ARBA" id="ARBA00022747"/>
    </source>
</evidence>
<keyword evidence="10" id="KW-1185">Reference proteome</keyword>
<dbReference type="PROSITE" id="PS51679">
    <property type="entry name" value="SAM_MT_C5"/>
    <property type="match status" value="1"/>
</dbReference>
<dbReference type="InterPro" id="IPR050390">
    <property type="entry name" value="C5-Methyltransferase"/>
</dbReference>
<evidence type="ECO:0000256" key="5">
    <source>
        <dbReference type="ARBA" id="ARBA00047422"/>
    </source>
</evidence>
<dbReference type="InterPro" id="IPR001525">
    <property type="entry name" value="C5_MeTfrase"/>
</dbReference>
<evidence type="ECO:0000256" key="2">
    <source>
        <dbReference type="ARBA" id="ARBA00022679"/>
    </source>
</evidence>
<dbReference type="PROSITE" id="PS00095">
    <property type="entry name" value="C5_MTASE_2"/>
    <property type="match status" value="1"/>
</dbReference>
<comment type="similarity">
    <text evidence="6 7">Belongs to the class I-like SAM-binding methyltransferase superfamily. C5-methyltransferase family.</text>
</comment>